<feature type="transmembrane region" description="Helical" evidence="1">
    <location>
        <begin position="44"/>
        <end position="64"/>
    </location>
</feature>
<proteinExistence type="predicted"/>
<dbReference type="EMBL" id="SWBM01000002">
    <property type="protein sequence ID" value="TKC17083.1"/>
    <property type="molecule type" value="Genomic_DNA"/>
</dbReference>
<keyword evidence="3" id="KW-1185">Reference proteome</keyword>
<keyword evidence="1" id="KW-1133">Transmembrane helix</keyword>
<accession>A0A4U1D612</accession>
<dbReference type="AlphaFoldDB" id="A0A4U1D612"/>
<evidence type="ECO:0000313" key="3">
    <source>
        <dbReference type="Proteomes" id="UP000307756"/>
    </source>
</evidence>
<evidence type="ECO:0000313" key="2">
    <source>
        <dbReference type="EMBL" id="TKC17083.1"/>
    </source>
</evidence>
<organism evidence="2 3">
    <name type="scientific">Robertmurraya kyonggiensis</name>
    <dbReference type="NCBI Taxonomy" id="1037680"/>
    <lineage>
        <taxon>Bacteria</taxon>
        <taxon>Bacillati</taxon>
        <taxon>Bacillota</taxon>
        <taxon>Bacilli</taxon>
        <taxon>Bacillales</taxon>
        <taxon>Bacillaceae</taxon>
        <taxon>Robertmurraya</taxon>
    </lineage>
</organism>
<name>A0A4U1D612_9BACI</name>
<dbReference type="Proteomes" id="UP000307756">
    <property type="component" value="Unassembled WGS sequence"/>
</dbReference>
<feature type="transmembrane region" description="Helical" evidence="1">
    <location>
        <begin position="5"/>
        <end position="24"/>
    </location>
</feature>
<feature type="transmembrane region" description="Helical" evidence="1">
    <location>
        <begin position="76"/>
        <end position="96"/>
    </location>
</feature>
<keyword evidence="1" id="KW-0812">Transmembrane</keyword>
<protein>
    <submittedName>
        <fullName evidence="2">Uncharacterized protein</fullName>
    </submittedName>
</protein>
<evidence type="ECO:0000256" key="1">
    <source>
        <dbReference type="SAM" id="Phobius"/>
    </source>
</evidence>
<dbReference type="OrthoDB" id="2904228at2"/>
<reference evidence="2 3" key="1">
    <citation type="journal article" date="2011" name="J. Microbiol.">
        <title>Bacillus kyonggiensis sp. nov., isolated from soil of a lettuce field.</title>
        <authorList>
            <person name="Dong K."/>
            <person name="Lee S."/>
        </authorList>
    </citation>
    <scope>NUCLEOTIDE SEQUENCE [LARGE SCALE GENOMIC DNA]</scope>
    <source>
        <strain evidence="2 3">NB22</strain>
    </source>
</reference>
<gene>
    <name evidence="2" type="ORF">FA727_13590</name>
</gene>
<keyword evidence="1" id="KW-0472">Membrane</keyword>
<comment type="caution">
    <text evidence="2">The sequence shown here is derived from an EMBL/GenBank/DDBJ whole genome shotgun (WGS) entry which is preliminary data.</text>
</comment>
<sequence length="97" mass="10869">MDKKIFSIVTYSYLSLLVIIFVIYAFQVADENWVIELDGQRENIFIFFGLLFIGVILSAVNLAGIHEKSNKVTKGMIYGGLSVAAFFLIWKAAMALV</sequence>